<sequence length="67" mass="7579">MSATYRQHLLLPWLEQIRMTIEPVKAMGGLVVRPLGFDQQAMLSQPPKLAIPAHMERGLGLILQQKM</sequence>
<gene>
    <name evidence="1" type="ORF">PtoMrB4_38440</name>
</gene>
<accession>A0A679GTC1</accession>
<protein>
    <submittedName>
        <fullName evidence="1">Uncharacterized protein</fullName>
    </submittedName>
</protein>
<proteinExistence type="predicted"/>
<dbReference type="KEGG" id="poj:PtoMrB4_38440"/>
<dbReference type="AlphaFoldDB" id="A0A679GTC1"/>
<evidence type="ECO:0000313" key="1">
    <source>
        <dbReference type="EMBL" id="BCA29867.1"/>
    </source>
</evidence>
<dbReference type="Proteomes" id="UP000501237">
    <property type="component" value="Chromosome"/>
</dbReference>
<reference evidence="1 2" key="1">
    <citation type="journal article" date="2020" name="Microbiol. Resour. Announc.">
        <title>Complete genome sequence of Pseudomonas otitidis strain MrB4, isolated from Lake Biwa in Japan.</title>
        <authorList>
            <person name="Miyazaki K."/>
            <person name="Hase E."/>
            <person name="Maruya T."/>
        </authorList>
    </citation>
    <scope>NUCLEOTIDE SEQUENCE [LARGE SCALE GENOMIC DNA]</scope>
    <source>
        <strain evidence="1 2">MrB4</strain>
    </source>
</reference>
<name>A0A679GTC1_9GAMM</name>
<evidence type="ECO:0000313" key="2">
    <source>
        <dbReference type="Proteomes" id="UP000501237"/>
    </source>
</evidence>
<organism evidence="1 2">
    <name type="scientific">Metapseudomonas otitidis</name>
    <dbReference type="NCBI Taxonomy" id="319939"/>
    <lineage>
        <taxon>Bacteria</taxon>
        <taxon>Pseudomonadati</taxon>
        <taxon>Pseudomonadota</taxon>
        <taxon>Gammaproteobacteria</taxon>
        <taxon>Pseudomonadales</taxon>
        <taxon>Pseudomonadaceae</taxon>
        <taxon>Metapseudomonas</taxon>
    </lineage>
</organism>
<dbReference type="GeneID" id="57399064"/>
<dbReference type="EMBL" id="AP022642">
    <property type="protein sequence ID" value="BCA29867.1"/>
    <property type="molecule type" value="Genomic_DNA"/>
</dbReference>
<dbReference type="RefSeq" id="WP_172432198.1">
    <property type="nucleotide sequence ID" value="NZ_AP022642.1"/>
</dbReference>